<dbReference type="Proteomes" id="UP001152797">
    <property type="component" value="Unassembled WGS sequence"/>
</dbReference>
<organism evidence="2">
    <name type="scientific">Cladocopium goreaui</name>
    <dbReference type="NCBI Taxonomy" id="2562237"/>
    <lineage>
        <taxon>Eukaryota</taxon>
        <taxon>Sar</taxon>
        <taxon>Alveolata</taxon>
        <taxon>Dinophyceae</taxon>
        <taxon>Suessiales</taxon>
        <taxon>Symbiodiniaceae</taxon>
        <taxon>Cladocopium</taxon>
    </lineage>
</organism>
<dbReference type="EMBL" id="CAMXCT030002273">
    <property type="protein sequence ID" value="CAL4784289.1"/>
    <property type="molecule type" value="Genomic_DNA"/>
</dbReference>
<feature type="compositionally biased region" description="Basic and acidic residues" evidence="1">
    <location>
        <begin position="295"/>
        <end position="305"/>
    </location>
</feature>
<dbReference type="EMBL" id="CAMXCT010002273">
    <property type="protein sequence ID" value="CAI3996977.1"/>
    <property type="molecule type" value="Genomic_DNA"/>
</dbReference>
<protein>
    <submittedName>
        <fullName evidence="2">Uncharacterized protein</fullName>
    </submittedName>
</protein>
<reference evidence="3" key="2">
    <citation type="submission" date="2024-04" db="EMBL/GenBank/DDBJ databases">
        <authorList>
            <person name="Chen Y."/>
            <person name="Shah S."/>
            <person name="Dougan E. K."/>
            <person name="Thang M."/>
            <person name="Chan C."/>
        </authorList>
    </citation>
    <scope>NUCLEOTIDE SEQUENCE [LARGE SCALE GENOMIC DNA]</scope>
</reference>
<feature type="compositionally biased region" description="Polar residues" evidence="1">
    <location>
        <begin position="433"/>
        <end position="446"/>
    </location>
</feature>
<gene>
    <name evidence="2" type="ORF">C1SCF055_LOCUS23407</name>
</gene>
<feature type="region of interest" description="Disordered" evidence="1">
    <location>
        <begin position="70"/>
        <end position="114"/>
    </location>
</feature>
<feature type="region of interest" description="Disordered" evidence="1">
    <location>
        <begin position="278"/>
        <end position="455"/>
    </location>
</feature>
<dbReference type="EMBL" id="CAMXCT020002273">
    <property type="protein sequence ID" value="CAL1150352.1"/>
    <property type="molecule type" value="Genomic_DNA"/>
</dbReference>
<evidence type="ECO:0000313" key="2">
    <source>
        <dbReference type="EMBL" id="CAI3996977.1"/>
    </source>
</evidence>
<proteinExistence type="predicted"/>
<dbReference type="AlphaFoldDB" id="A0A9P1CR39"/>
<evidence type="ECO:0000256" key="1">
    <source>
        <dbReference type="SAM" id="MobiDB-lite"/>
    </source>
</evidence>
<feature type="region of interest" description="Disordered" evidence="1">
    <location>
        <begin position="469"/>
        <end position="512"/>
    </location>
</feature>
<evidence type="ECO:0000313" key="3">
    <source>
        <dbReference type="EMBL" id="CAL1150352.1"/>
    </source>
</evidence>
<sequence>MGRIQHLQTCLEEIDEATLSLRQWFAEPPSSSLHDMLRVLAALRKLMPSPKQSDIPPPQDYRLSTTRKRRLEEKKAHPARETSDAAVTLQIPEGVVKTAEDPPEEAPEVKESEADLTERAKEAKEEMVQTAQVVDQSASQKVLPVGSICEAPPPSGVLPQILSWSKGTIWISWLFDWADVHRGFAEASAEKICAFEVLQFSSDCASLSQAELNSRPSASRWRCPTAPLKMDVPLGRHFVFGVRAILLKSGQLEDAEMLWASSVSSPVTLDLRYSTSSSSPSLPIAGGSAGSQENPLERSPKETSQEKSPNSSSPSPRRGRGASGPVASGIGEFLSGGSPSRRVSLRPFETASPGKSPKSLEVGGPDLGPFERDQAPSGHAKSQARESTGSGTPTAHQVEEPPVTMPESRESLAAEGSPGTTLPRSNDEHWTETDTTASGQSPSSPQDLKDLNDLNDESLRLLMKACSVLETSRTSQSSRTFEPTQQSSGPPASGTSHAQPTVEPKEASHAIRTLSVPRARSIYEDDDFVNGMAEKLSKSNVYLETHYEPGDPGDPEDLEVQAEAHADRAPAILDGEEVYARMQREFEQKCKACNGTGYVGWFGPQGWGFVQRKCRDCSK</sequence>
<name>A0A9P1CR39_9DINO</name>
<evidence type="ECO:0000313" key="4">
    <source>
        <dbReference type="Proteomes" id="UP001152797"/>
    </source>
</evidence>
<comment type="caution">
    <text evidence="2">The sequence shown here is derived from an EMBL/GenBank/DDBJ whole genome shotgun (WGS) entry which is preliminary data.</text>
</comment>
<feature type="compositionally biased region" description="Basic and acidic residues" evidence="1">
    <location>
        <begin position="70"/>
        <end position="83"/>
    </location>
</feature>
<reference evidence="2" key="1">
    <citation type="submission" date="2022-10" db="EMBL/GenBank/DDBJ databases">
        <authorList>
            <person name="Chen Y."/>
            <person name="Dougan E. K."/>
            <person name="Chan C."/>
            <person name="Rhodes N."/>
            <person name="Thang M."/>
        </authorList>
    </citation>
    <scope>NUCLEOTIDE SEQUENCE</scope>
</reference>
<feature type="compositionally biased region" description="Polar residues" evidence="1">
    <location>
        <begin position="385"/>
        <end position="395"/>
    </location>
</feature>
<feature type="compositionally biased region" description="Polar residues" evidence="1">
    <location>
        <begin position="469"/>
        <end position="499"/>
    </location>
</feature>
<accession>A0A9P1CR39</accession>
<keyword evidence="4" id="KW-1185">Reference proteome</keyword>